<keyword evidence="2" id="KW-0813">Transport</keyword>
<feature type="transmembrane region" description="Helical" evidence="7">
    <location>
        <begin position="88"/>
        <end position="121"/>
    </location>
</feature>
<dbReference type="PANTHER" id="PTHR43045:SF1">
    <property type="entry name" value="SHIKIMATE TRANSPORTER"/>
    <property type="match status" value="1"/>
</dbReference>
<dbReference type="PANTHER" id="PTHR43045">
    <property type="entry name" value="SHIKIMATE TRANSPORTER"/>
    <property type="match status" value="1"/>
</dbReference>
<keyword evidence="10" id="KW-1185">Reference proteome</keyword>
<feature type="transmembrane region" description="Helical" evidence="7">
    <location>
        <begin position="404"/>
        <end position="423"/>
    </location>
</feature>
<evidence type="ECO:0000256" key="2">
    <source>
        <dbReference type="ARBA" id="ARBA00022448"/>
    </source>
</evidence>
<evidence type="ECO:0000256" key="3">
    <source>
        <dbReference type="ARBA" id="ARBA00022475"/>
    </source>
</evidence>
<name>A0ABP8PLT1_9NOCA</name>
<accession>A0ABP8PLT1</accession>
<feature type="transmembrane region" description="Helical" evidence="7">
    <location>
        <begin position="283"/>
        <end position="302"/>
    </location>
</feature>
<dbReference type="RefSeq" id="WP_345352479.1">
    <property type="nucleotide sequence ID" value="NZ_BAABFB010000075.1"/>
</dbReference>
<evidence type="ECO:0000256" key="5">
    <source>
        <dbReference type="ARBA" id="ARBA00022989"/>
    </source>
</evidence>
<proteinExistence type="predicted"/>
<feature type="transmembrane region" description="Helical" evidence="7">
    <location>
        <begin position="195"/>
        <end position="216"/>
    </location>
</feature>
<evidence type="ECO:0000313" key="9">
    <source>
        <dbReference type="EMBL" id="GAA4489679.1"/>
    </source>
</evidence>
<dbReference type="CDD" id="cd17369">
    <property type="entry name" value="MFS_ShiA_like"/>
    <property type="match status" value="1"/>
</dbReference>
<keyword evidence="6 7" id="KW-0472">Membrane</keyword>
<feature type="transmembrane region" description="Helical" evidence="7">
    <location>
        <begin position="55"/>
        <end position="76"/>
    </location>
</feature>
<dbReference type="InterPro" id="IPR036259">
    <property type="entry name" value="MFS_trans_sf"/>
</dbReference>
<keyword evidence="4 7" id="KW-0812">Transmembrane</keyword>
<keyword evidence="5 7" id="KW-1133">Transmembrane helix</keyword>
<dbReference type="Pfam" id="PF07690">
    <property type="entry name" value="MFS_1"/>
    <property type="match status" value="1"/>
</dbReference>
<feature type="transmembrane region" description="Helical" evidence="7">
    <location>
        <begin position="246"/>
        <end position="271"/>
    </location>
</feature>
<evidence type="ECO:0000256" key="6">
    <source>
        <dbReference type="ARBA" id="ARBA00023136"/>
    </source>
</evidence>
<reference evidence="10" key="1">
    <citation type="journal article" date="2019" name="Int. J. Syst. Evol. Microbiol.">
        <title>The Global Catalogue of Microorganisms (GCM) 10K type strain sequencing project: providing services to taxonomists for standard genome sequencing and annotation.</title>
        <authorList>
            <consortium name="The Broad Institute Genomics Platform"/>
            <consortium name="The Broad Institute Genome Sequencing Center for Infectious Disease"/>
            <person name="Wu L."/>
            <person name="Ma J."/>
        </authorList>
    </citation>
    <scope>NUCLEOTIDE SEQUENCE [LARGE SCALE GENOMIC DNA]</scope>
    <source>
        <strain evidence="10">JCM 32206</strain>
    </source>
</reference>
<dbReference type="Proteomes" id="UP001501183">
    <property type="component" value="Unassembled WGS sequence"/>
</dbReference>
<evidence type="ECO:0000313" key="10">
    <source>
        <dbReference type="Proteomes" id="UP001501183"/>
    </source>
</evidence>
<feature type="domain" description="Major facilitator superfamily (MFS) profile" evidence="8">
    <location>
        <begin position="15"/>
        <end position="426"/>
    </location>
</feature>
<organism evidence="9 10">
    <name type="scientific">Rhodococcus olei</name>
    <dbReference type="NCBI Taxonomy" id="2161675"/>
    <lineage>
        <taxon>Bacteria</taxon>
        <taxon>Bacillati</taxon>
        <taxon>Actinomycetota</taxon>
        <taxon>Actinomycetes</taxon>
        <taxon>Mycobacteriales</taxon>
        <taxon>Nocardiaceae</taxon>
        <taxon>Rhodococcus</taxon>
    </lineage>
</organism>
<comment type="caution">
    <text evidence="9">The sequence shown here is derived from an EMBL/GenBank/DDBJ whole genome shotgun (WGS) entry which is preliminary data.</text>
</comment>
<comment type="subcellular location">
    <subcellularLocation>
        <location evidence="1">Cell membrane</location>
        <topology evidence="1">Multi-pass membrane protein</topology>
    </subcellularLocation>
</comment>
<feature type="transmembrane region" description="Helical" evidence="7">
    <location>
        <begin position="339"/>
        <end position="363"/>
    </location>
</feature>
<feature type="transmembrane region" description="Helical" evidence="7">
    <location>
        <begin position="375"/>
        <end position="398"/>
    </location>
</feature>
<dbReference type="InterPro" id="IPR011701">
    <property type="entry name" value="MFS"/>
</dbReference>
<protein>
    <submittedName>
        <fullName evidence="9">MFS transporter</fullName>
    </submittedName>
</protein>
<dbReference type="PROSITE" id="PS50850">
    <property type="entry name" value="MFS"/>
    <property type="match status" value="1"/>
</dbReference>
<feature type="transmembrane region" description="Helical" evidence="7">
    <location>
        <begin position="30"/>
        <end position="48"/>
    </location>
</feature>
<dbReference type="SUPFAM" id="SSF103473">
    <property type="entry name" value="MFS general substrate transporter"/>
    <property type="match status" value="1"/>
</dbReference>
<evidence type="ECO:0000256" key="1">
    <source>
        <dbReference type="ARBA" id="ARBA00004651"/>
    </source>
</evidence>
<sequence>MAISTAAQGSPVRRALWGSALGTTLEWYDFFLYGTMAVIVFPAVFFPAQDQFIGTLISVSTFGVAFIARPMGAVLFGHLGDRVGRRSVLVATMVLMGLSTATIGILPSYATAGALAPILLVSMRVLQGLSTGGEWGGAVLMAVENSPTRTKSGADRGGLYGAFVQAASPAGLILSNAAVLAAGQLDRDAFITWGWRIPFLVGGIVAIVGLIVRFGVPETREFADLKGRRRTVKSPAREALTRHPKAVLFTALTYAGPGTLFYVAVIFGQSYAVKSAGMSQNSMVAIVLVYAAASFAATIFVGRKSDQWGHRRSVIWGCSSLVVLTPIWLALFATGNVVLATIGFLLLVLPFSAAWAPMAVFFARSFSPEVRYSGVSLGYQLGTVLGGALPPIIAVALFKYFDSLVAVGAYVMVTLVLSAVAAGRIHASASATPAPAEVATERVA</sequence>
<gene>
    <name evidence="9" type="ORF">GCM10023094_51670</name>
</gene>
<evidence type="ECO:0000259" key="8">
    <source>
        <dbReference type="PROSITE" id="PS50850"/>
    </source>
</evidence>
<dbReference type="InterPro" id="IPR020846">
    <property type="entry name" value="MFS_dom"/>
</dbReference>
<feature type="transmembrane region" description="Helical" evidence="7">
    <location>
        <begin position="314"/>
        <end position="333"/>
    </location>
</feature>
<dbReference type="Gene3D" id="1.20.1250.20">
    <property type="entry name" value="MFS general substrate transporter like domains"/>
    <property type="match status" value="2"/>
</dbReference>
<evidence type="ECO:0000256" key="7">
    <source>
        <dbReference type="SAM" id="Phobius"/>
    </source>
</evidence>
<feature type="transmembrane region" description="Helical" evidence="7">
    <location>
        <begin position="159"/>
        <end position="183"/>
    </location>
</feature>
<evidence type="ECO:0000256" key="4">
    <source>
        <dbReference type="ARBA" id="ARBA00022692"/>
    </source>
</evidence>
<dbReference type="EMBL" id="BAABFB010000075">
    <property type="protein sequence ID" value="GAA4489679.1"/>
    <property type="molecule type" value="Genomic_DNA"/>
</dbReference>
<keyword evidence="3" id="KW-1003">Cell membrane</keyword>